<protein>
    <submittedName>
        <fullName evidence="4">EAL domain-containing protein</fullName>
    </submittedName>
</protein>
<accession>A0A2Z4XZ34</accession>
<evidence type="ECO:0000313" key="6">
    <source>
        <dbReference type="Proteomes" id="UP000681131"/>
    </source>
</evidence>
<dbReference type="InterPro" id="IPR001633">
    <property type="entry name" value="EAL_dom"/>
</dbReference>
<dbReference type="Proteomes" id="UP000681131">
    <property type="component" value="Chromosome"/>
</dbReference>
<dbReference type="InterPro" id="IPR035919">
    <property type="entry name" value="EAL_sf"/>
</dbReference>
<dbReference type="SMART" id="SM00052">
    <property type="entry name" value="EAL"/>
    <property type="match status" value="1"/>
</dbReference>
<dbReference type="PANTHER" id="PTHR44757:SF2">
    <property type="entry name" value="BIOFILM ARCHITECTURE MAINTENANCE PROTEIN MBAA"/>
    <property type="match status" value="1"/>
</dbReference>
<dbReference type="CDD" id="cd01949">
    <property type="entry name" value="GGDEF"/>
    <property type="match status" value="1"/>
</dbReference>
<feature type="domain" description="EAL" evidence="1">
    <location>
        <begin position="328"/>
        <end position="584"/>
    </location>
</feature>
<evidence type="ECO:0000259" key="2">
    <source>
        <dbReference type="PROSITE" id="PS50887"/>
    </source>
</evidence>
<dbReference type="Pfam" id="PF00563">
    <property type="entry name" value="EAL"/>
    <property type="match status" value="1"/>
</dbReference>
<reference evidence="4 6" key="2">
    <citation type="submission" date="2019-08" db="EMBL/GenBank/DDBJ databases">
        <title>Complete genome sequences of Francisella adeliensis (FSC1325 and FSC1326).</title>
        <authorList>
            <person name="Ohrman C."/>
            <person name="Uneklint I."/>
            <person name="Vallesi A."/>
            <person name="Karlsson L."/>
            <person name="Sjodin A."/>
        </authorList>
    </citation>
    <scope>NUCLEOTIDE SEQUENCE [LARGE SCALE GENOMIC DNA]</scope>
    <source>
        <strain evidence="4 6">FSC1325</strain>
    </source>
</reference>
<proteinExistence type="predicted"/>
<dbReference type="EMBL" id="CP043424">
    <property type="protein sequence ID" value="QIW12144.1"/>
    <property type="molecule type" value="Genomic_DNA"/>
</dbReference>
<dbReference type="CDD" id="cd01948">
    <property type="entry name" value="EAL"/>
    <property type="match status" value="1"/>
</dbReference>
<evidence type="ECO:0000313" key="4">
    <source>
        <dbReference type="EMBL" id="QIW12144.1"/>
    </source>
</evidence>
<dbReference type="InterPro" id="IPR043128">
    <property type="entry name" value="Rev_trsase/Diguanyl_cyclase"/>
</dbReference>
<dbReference type="InterPro" id="IPR000160">
    <property type="entry name" value="GGDEF_dom"/>
</dbReference>
<organism evidence="3 5">
    <name type="scientific">Francisella adeliensis</name>
    <dbReference type="NCBI Taxonomy" id="2007306"/>
    <lineage>
        <taxon>Bacteria</taxon>
        <taxon>Pseudomonadati</taxon>
        <taxon>Pseudomonadota</taxon>
        <taxon>Gammaproteobacteria</taxon>
        <taxon>Thiotrichales</taxon>
        <taxon>Francisellaceae</taxon>
        <taxon>Francisella</taxon>
    </lineage>
</organism>
<evidence type="ECO:0000259" key="1">
    <source>
        <dbReference type="PROSITE" id="PS50883"/>
    </source>
</evidence>
<dbReference type="SMART" id="SM00267">
    <property type="entry name" value="GGDEF"/>
    <property type="match status" value="1"/>
</dbReference>
<keyword evidence="6" id="KW-1185">Reference proteome</keyword>
<dbReference type="SUPFAM" id="SSF55073">
    <property type="entry name" value="Nucleotide cyclase"/>
    <property type="match status" value="1"/>
</dbReference>
<name>A0A2Z4XZ34_9GAMM</name>
<dbReference type="Gene3D" id="3.20.20.450">
    <property type="entry name" value="EAL domain"/>
    <property type="match status" value="1"/>
</dbReference>
<dbReference type="NCBIfam" id="TIGR00254">
    <property type="entry name" value="GGDEF"/>
    <property type="match status" value="1"/>
</dbReference>
<dbReference type="AlphaFoldDB" id="A0A2Z4XZ34"/>
<feature type="domain" description="GGDEF" evidence="2">
    <location>
        <begin position="186"/>
        <end position="320"/>
    </location>
</feature>
<sequence>MDYKDVFKVLARVSKKPVLLVNLDAKILEYNEIFSNISHNVCETINNESFLKLDAAISFKKYLKTASKSLNLINSGASINGKQYILECARFMPEGGAGVLLLLYINERTSVKEKFRELNDIYNFSYDVAKNKSLEKKLINQAKEIERSEKEISKLFKVDGVTKLATRDYFLEVLKESIQVANLLKNKLAIIYCDVDNFKKVNERYGRCFGDKLLKTIADKIKLAVPQNTIVSRFNADQFVIMLKDNKHVSKFETCLQKLEKIFSNKIIVEGIELYNTASFGIVFYPEEGNTAETLINNLELTKDKAKAMMGTSRCYFSKEIKENYSRFNKIEIGLRKAIENNELFLVYQPQYCLKEKRFSGIEVLCRWNDEHLGTVSPAEFILVAEESILIKDLTVYVFKLALSKFKDLLERNPILKDIELSLNVSTVYLNDKTAFNELMDLANNSGVDSKNICFEITETALMENTKVAVDLLNKSKRVGYSHAIDDFGVGQSSLSYLRSLPVNQVKIDGSFIRNIDKNKGDLTIVKAIINLVSTLGFKTVAECVETKEQLELLKEIECDSIQGYYTGRPMLMSELEKIIVDKLEY</sequence>
<gene>
    <name evidence="3" type="ORF">CDH04_05510</name>
    <name evidence="4" type="ORF">FZC43_05515</name>
</gene>
<dbReference type="RefSeq" id="WP_112870083.1">
    <property type="nucleotide sequence ID" value="NZ_CP021781.1"/>
</dbReference>
<dbReference type="Gene3D" id="3.30.70.270">
    <property type="match status" value="1"/>
</dbReference>
<dbReference type="Pfam" id="PF00990">
    <property type="entry name" value="GGDEF"/>
    <property type="match status" value="1"/>
</dbReference>
<dbReference type="EMBL" id="CP021781">
    <property type="protein sequence ID" value="AXA33908.1"/>
    <property type="molecule type" value="Genomic_DNA"/>
</dbReference>
<dbReference type="PANTHER" id="PTHR44757">
    <property type="entry name" value="DIGUANYLATE CYCLASE DGCP"/>
    <property type="match status" value="1"/>
</dbReference>
<dbReference type="KEGG" id="fad:CDH04_05510"/>
<dbReference type="InterPro" id="IPR029787">
    <property type="entry name" value="Nucleotide_cyclase"/>
</dbReference>
<dbReference type="Proteomes" id="UP000251120">
    <property type="component" value="Chromosome"/>
</dbReference>
<dbReference type="OrthoDB" id="9813913at2"/>
<evidence type="ECO:0000313" key="3">
    <source>
        <dbReference type="EMBL" id="AXA33908.1"/>
    </source>
</evidence>
<dbReference type="SUPFAM" id="SSF141868">
    <property type="entry name" value="EAL domain-like"/>
    <property type="match status" value="1"/>
</dbReference>
<dbReference type="PROSITE" id="PS50887">
    <property type="entry name" value="GGDEF"/>
    <property type="match status" value="1"/>
</dbReference>
<dbReference type="InterPro" id="IPR052155">
    <property type="entry name" value="Biofilm_reg_signaling"/>
</dbReference>
<reference evidence="3 5" key="1">
    <citation type="submission" date="2017-06" db="EMBL/GenBank/DDBJ databases">
        <title>Complete genome of Francisella adeliensis.</title>
        <authorList>
            <person name="Vallesi A."/>
            <person name="Sjodin A."/>
        </authorList>
    </citation>
    <scope>NUCLEOTIDE SEQUENCE [LARGE SCALE GENOMIC DNA]</scope>
    <source>
        <strain evidence="3 5">FDC440</strain>
    </source>
</reference>
<dbReference type="PROSITE" id="PS50883">
    <property type="entry name" value="EAL"/>
    <property type="match status" value="1"/>
</dbReference>
<evidence type="ECO:0000313" key="5">
    <source>
        <dbReference type="Proteomes" id="UP000251120"/>
    </source>
</evidence>